<dbReference type="Gene3D" id="3.40.50.300">
    <property type="entry name" value="P-loop containing nucleotide triphosphate hydrolases"/>
    <property type="match status" value="1"/>
</dbReference>
<dbReference type="RefSeq" id="WP_099474447.1">
    <property type="nucleotide sequence ID" value="NZ_CP041025.1"/>
</dbReference>
<evidence type="ECO:0000256" key="1">
    <source>
        <dbReference type="ARBA" id="ARBA00022741"/>
    </source>
</evidence>
<gene>
    <name evidence="3" type="ORF">CRD36_14320</name>
</gene>
<evidence type="ECO:0000256" key="2">
    <source>
        <dbReference type="ARBA" id="ARBA00022840"/>
    </source>
</evidence>
<dbReference type="Pfam" id="PF03969">
    <property type="entry name" value="AFG1_ATPase"/>
    <property type="match status" value="1"/>
</dbReference>
<dbReference type="InterPro" id="IPR027417">
    <property type="entry name" value="P-loop_NTPase"/>
</dbReference>
<dbReference type="InParanoid" id="A0A2G4YNT0"/>
<keyword evidence="4" id="KW-1185">Reference proteome</keyword>
<evidence type="ECO:0000313" key="4">
    <source>
        <dbReference type="Proteomes" id="UP000229730"/>
    </source>
</evidence>
<dbReference type="GO" id="GO:0005524">
    <property type="term" value="F:ATP binding"/>
    <property type="evidence" value="ECO:0007669"/>
    <property type="project" value="UniProtKB-KW"/>
</dbReference>
<name>A0A2G4YNT0_9PROT</name>
<keyword evidence="2" id="KW-0067">ATP-binding</keyword>
<sequence length="388" mass="43744">MSDPLSRYNEMLAAGELRPDDHQREIVTRLQGLHLALEGYEAAWHKASEKSSFLRRLIGGRTAPTPPRGLYIYGDVGRGKSMIMDLFYEAAPVTAKRRVHFHAFMLEIHKAMHDWRYMDKAARKELHGTDVDDPIPPLARQIAQTSLLLCFDEFQVTDVTDAMILGRLFDHLLTRGVVMVLTSNRVPDDLYIGGLNRELFVPSIEMIKQRLDVVSLDGPTDYRLARMKGMAVYYHPLGETATKALSQAFWRLTDHEVADRSKVGPETLTVQGRRITIPVADRGVAVVSFKKLCGTALGAADYLAMAWHYHTVIMVGIPQLGPENRNEAKRFVTFIDALYENNVKFLCCAAVVPEDLYADGHGHFEFQRTVSRLMEMQSEAYLAKGHAV</sequence>
<dbReference type="NCBIfam" id="NF040713">
    <property type="entry name" value="ZapE"/>
    <property type="match status" value="1"/>
</dbReference>
<keyword evidence="1" id="KW-0547">Nucleotide-binding</keyword>
<dbReference type="GO" id="GO:0051301">
    <property type="term" value="P:cell division"/>
    <property type="evidence" value="ECO:0007669"/>
    <property type="project" value="UniProtKB-KW"/>
</dbReference>
<protein>
    <submittedName>
        <fullName evidence="3">Cell division protein ZapE</fullName>
    </submittedName>
</protein>
<dbReference type="InterPro" id="IPR005654">
    <property type="entry name" value="ATPase_AFG1-like"/>
</dbReference>
<organism evidence="3 4">
    <name type="scientific">Paremcibacter congregatus</name>
    <dbReference type="NCBI Taxonomy" id="2043170"/>
    <lineage>
        <taxon>Bacteria</taxon>
        <taxon>Pseudomonadati</taxon>
        <taxon>Pseudomonadota</taxon>
        <taxon>Alphaproteobacteria</taxon>
        <taxon>Emcibacterales</taxon>
        <taxon>Emcibacteraceae</taxon>
        <taxon>Paremcibacter</taxon>
    </lineage>
</organism>
<dbReference type="GO" id="GO:0016887">
    <property type="term" value="F:ATP hydrolysis activity"/>
    <property type="evidence" value="ECO:0007669"/>
    <property type="project" value="InterPro"/>
</dbReference>
<keyword evidence="3" id="KW-0132">Cell division</keyword>
<dbReference type="Proteomes" id="UP000229730">
    <property type="component" value="Unassembled WGS sequence"/>
</dbReference>
<proteinExistence type="predicted"/>
<dbReference type="OrthoDB" id="9774491at2"/>
<dbReference type="EMBL" id="PDEM01000029">
    <property type="protein sequence ID" value="PHZ83981.1"/>
    <property type="molecule type" value="Genomic_DNA"/>
</dbReference>
<dbReference type="SUPFAM" id="SSF52540">
    <property type="entry name" value="P-loop containing nucleoside triphosphate hydrolases"/>
    <property type="match status" value="1"/>
</dbReference>
<accession>A0A2G4YNT0</accession>
<reference evidence="3 4" key="1">
    <citation type="submission" date="2017-10" db="EMBL/GenBank/DDBJ databases">
        <title>Frigbacter circumglobatus gen. nov. sp. nov., isolated from sediment cultured in situ.</title>
        <authorList>
            <person name="Zhao Z."/>
        </authorList>
    </citation>
    <scope>NUCLEOTIDE SEQUENCE [LARGE SCALE GENOMIC DNA]</scope>
    <source>
        <strain evidence="3 4">ZYL</strain>
    </source>
</reference>
<dbReference type="GO" id="GO:0005737">
    <property type="term" value="C:cytoplasm"/>
    <property type="evidence" value="ECO:0007669"/>
    <property type="project" value="TreeGrafter"/>
</dbReference>
<keyword evidence="3" id="KW-0131">Cell cycle</keyword>
<dbReference type="FunCoup" id="A0A2G4YNT0">
    <property type="interactions" value="401"/>
</dbReference>
<dbReference type="PANTHER" id="PTHR12169">
    <property type="entry name" value="ATPASE N2B"/>
    <property type="match status" value="1"/>
</dbReference>
<evidence type="ECO:0000313" key="3">
    <source>
        <dbReference type="EMBL" id="PHZ83981.1"/>
    </source>
</evidence>
<dbReference type="PANTHER" id="PTHR12169:SF6">
    <property type="entry name" value="AFG1-LIKE ATPASE"/>
    <property type="match status" value="1"/>
</dbReference>
<comment type="caution">
    <text evidence="3">The sequence shown here is derived from an EMBL/GenBank/DDBJ whole genome shotgun (WGS) entry which is preliminary data.</text>
</comment>
<dbReference type="AlphaFoldDB" id="A0A2G4YNT0"/>